<dbReference type="InterPro" id="IPR001387">
    <property type="entry name" value="Cro/C1-type_HTH"/>
</dbReference>
<dbReference type="Gene3D" id="1.10.260.40">
    <property type="entry name" value="lambda repressor-like DNA-binding domains"/>
    <property type="match status" value="1"/>
</dbReference>
<dbReference type="EMBL" id="JENJ01000010">
    <property type="protein sequence ID" value="KGM97453.1"/>
    <property type="molecule type" value="Genomic_DNA"/>
</dbReference>
<dbReference type="Gene3D" id="1.25.40.10">
    <property type="entry name" value="Tetratricopeptide repeat domain"/>
    <property type="match status" value="1"/>
</dbReference>
<evidence type="ECO:0000313" key="4">
    <source>
        <dbReference type="Proteomes" id="UP000030012"/>
    </source>
</evidence>
<sequence>MEILSLGEKIKRRRKELGMTLKDLAGDRITPGQISLVESGKSNPSMDLLEYLAESLNISIEYLMESEETQAEKICAYYENICESHILNNQLSLAEQYVENAILYGEKYGLEYRKAKNLYLRGEIYTLKKELGLAQQFFLSANVIFIRDNCYEKIIDTYIKLGYITLDMHAYYSACSYFHQAEKVYEDNNLGNDFLIGQIYYYIASTYFKLEEIDKAINYSYLANEKFKKIDDKKGYAKSLMLLAKEYSEKGDIDNAIKYSNKTLKLLKELDDCKYIAQIENNLGKLFAEFDNIEESFIHLNKAKQLREEYKDTSYIETLENICKNYTKLKDVDNAKVILQEILDNKENGDKYTLNKYYLLKYRIDMLEENFKEAENTLILALQYAKISELSDEYAEISILLGKFYVDNGNDSEAAKYLNAGVEAFKKLGILK</sequence>
<name>A0A0A0IA71_CLONO</name>
<dbReference type="InterPro" id="IPR011990">
    <property type="entry name" value="TPR-like_helical_dom_sf"/>
</dbReference>
<dbReference type="SMART" id="SM00028">
    <property type="entry name" value="TPR"/>
    <property type="match status" value="5"/>
</dbReference>
<feature type="domain" description="HTH cro/C1-type" evidence="2">
    <location>
        <begin position="10"/>
        <end position="63"/>
    </location>
</feature>
<accession>A0A0A0IA71</accession>
<gene>
    <name evidence="3" type="ORF">Z968_03420</name>
</gene>
<organism evidence="3 4">
    <name type="scientific">Clostridium novyi A str. 4552</name>
    <dbReference type="NCBI Taxonomy" id="1444289"/>
    <lineage>
        <taxon>Bacteria</taxon>
        <taxon>Bacillati</taxon>
        <taxon>Bacillota</taxon>
        <taxon>Clostridia</taxon>
        <taxon>Eubacteriales</taxon>
        <taxon>Clostridiaceae</taxon>
        <taxon>Clostridium</taxon>
    </lineage>
</organism>
<dbReference type="Proteomes" id="UP000030012">
    <property type="component" value="Unassembled WGS sequence"/>
</dbReference>
<dbReference type="PANTHER" id="PTHR46797">
    <property type="entry name" value="HTH-TYPE TRANSCRIPTIONAL REGULATOR"/>
    <property type="match status" value="1"/>
</dbReference>
<dbReference type="AlphaFoldDB" id="A0A0A0IA71"/>
<dbReference type="InterPro" id="IPR050807">
    <property type="entry name" value="TransReg_Diox_bact_type"/>
</dbReference>
<dbReference type="GO" id="GO:0003700">
    <property type="term" value="F:DNA-binding transcription factor activity"/>
    <property type="evidence" value="ECO:0007669"/>
    <property type="project" value="TreeGrafter"/>
</dbReference>
<dbReference type="RefSeq" id="WP_039253312.1">
    <property type="nucleotide sequence ID" value="NZ_JENJ01000010.1"/>
</dbReference>
<dbReference type="GO" id="GO:0003677">
    <property type="term" value="F:DNA binding"/>
    <property type="evidence" value="ECO:0007669"/>
    <property type="project" value="UniProtKB-KW"/>
</dbReference>
<dbReference type="InterPro" id="IPR010982">
    <property type="entry name" value="Lambda_DNA-bd_dom_sf"/>
</dbReference>
<dbReference type="PROSITE" id="PS50943">
    <property type="entry name" value="HTH_CROC1"/>
    <property type="match status" value="1"/>
</dbReference>
<dbReference type="Pfam" id="PF01381">
    <property type="entry name" value="HTH_3"/>
    <property type="match status" value="1"/>
</dbReference>
<proteinExistence type="predicted"/>
<dbReference type="PANTHER" id="PTHR46797:SF1">
    <property type="entry name" value="METHYLPHOSPHONATE SYNTHASE"/>
    <property type="match status" value="1"/>
</dbReference>
<protein>
    <submittedName>
        <fullName evidence="3">XRE family transcriptional regulator</fullName>
    </submittedName>
</protein>
<dbReference type="CDD" id="cd00093">
    <property type="entry name" value="HTH_XRE"/>
    <property type="match status" value="1"/>
</dbReference>
<dbReference type="OrthoDB" id="2986817at2"/>
<evidence type="ECO:0000256" key="1">
    <source>
        <dbReference type="ARBA" id="ARBA00023125"/>
    </source>
</evidence>
<dbReference type="SMART" id="SM00530">
    <property type="entry name" value="HTH_XRE"/>
    <property type="match status" value="1"/>
</dbReference>
<dbReference type="SUPFAM" id="SSF48452">
    <property type="entry name" value="TPR-like"/>
    <property type="match status" value="2"/>
</dbReference>
<dbReference type="GO" id="GO:0005829">
    <property type="term" value="C:cytosol"/>
    <property type="evidence" value="ECO:0007669"/>
    <property type="project" value="TreeGrafter"/>
</dbReference>
<dbReference type="SUPFAM" id="SSF47413">
    <property type="entry name" value="lambda repressor-like DNA-binding domains"/>
    <property type="match status" value="1"/>
</dbReference>
<evidence type="ECO:0000259" key="2">
    <source>
        <dbReference type="PROSITE" id="PS50943"/>
    </source>
</evidence>
<keyword evidence="1" id="KW-0238">DNA-binding</keyword>
<evidence type="ECO:0000313" key="3">
    <source>
        <dbReference type="EMBL" id="KGM97453.1"/>
    </source>
</evidence>
<comment type="caution">
    <text evidence="3">The sequence shown here is derived from an EMBL/GenBank/DDBJ whole genome shotgun (WGS) entry which is preliminary data.</text>
</comment>
<dbReference type="InterPro" id="IPR019734">
    <property type="entry name" value="TPR_rpt"/>
</dbReference>
<reference evidence="3 4" key="1">
    <citation type="submission" date="2014-01" db="EMBL/GenBank/DDBJ databases">
        <title>Plasmidome dynamics in the species complex Clostridium novyi sensu lato converts strains of independent lineages into distinctly different pathogens.</title>
        <authorList>
            <person name="Skarin H."/>
            <person name="Segerman B."/>
        </authorList>
    </citation>
    <scope>NUCLEOTIDE SEQUENCE [LARGE SCALE GENOMIC DNA]</scope>
    <source>
        <strain evidence="3 4">4552</strain>
    </source>
</reference>